<feature type="signal peptide" evidence="6">
    <location>
        <begin position="1"/>
        <end position="20"/>
    </location>
</feature>
<keyword evidence="3 5" id="KW-0560">Oxidoreductase</keyword>
<feature type="domain" description="Thioredoxin" evidence="7">
    <location>
        <begin position="5"/>
        <end position="174"/>
    </location>
</feature>
<evidence type="ECO:0000256" key="5">
    <source>
        <dbReference type="RuleBase" id="RU000499"/>
    </source>
</evidence>
<feature type="active site" evidence="4">
    <location>
        <position position="54"/>
    </location>
</feature>
<evidence type="ECO:0000256" key="6">
    <source>
        <dbReference type="SAM" id="SignalP"/>
    </source>
</evidence>
<dbReference type="PROSITE" id="PS00460">
    <property type="entry name" value="GLUTATHIONE_PEROXID_1"/>
    <property type="match status" value="1"/>
</dbReference>
<sequence>MIMRFLLGLLATVFALPALALDLQSTFTNIDGGTHRLSDWQGQPVLVVNTASMCGFTGQYSDLQRLYDTYRDRGLVVLAVPSDDFNQELASEDEVKEFCEVNYDLTLPMTGITNVRGPDAHPFYRSVAQEAGFTPRWNFNKILLSPEGKVVGTYGSPVKPMSSTITGEIEKLLARTGG</sequence>
<accession>A0A0T5NXR0</accession>
<evidence type="ECO:0000313" key="8">
    <source>
        <dbReference type="EMBL" id="KRS13701.1"/>
    </source>
</evidence>
<dbReference type="STRING" id="1641875.XM53_03710"/>
<evidence type="ECO:0000256" key="2">
    <source>
        <dbReference type="ARBA" id="ARBA00022559"/>
    </source>
</evidence>
<keyword evidence="2 5" id="KW-0575">Peroxidase</keyword>
<dbReference type="SUPFAM" id="SSF52833">
    <property type="entry name" value="Thioredoxin-like"/>
    <property type="match status" value="1"/>
</dbReference>
<gene>
    <name evidence="8" type="ORF">XM53_03710</name>
</gene>
<proteinExistence type="inferred from homology"/>
<dbReference type="PANTHER" id="PTHR11592">
    <property type="entry name" value="GLUTATHIONE PEROXIDASE"/>
    <property type="match status" value="1"/>
</dbReference>
<evidence type="ECO:0000256" key="4">
    <source>
        <dbReference type="PIRSR" id="PIRSR000303-1"/>
    </source>
</evidence>
<dbReference type="Pfam" id="PF00255">
    <property type="entry name" value="GSHPx"/>
    <property type="match status" value="1"/>
</dbReference>
<evidence type="ECO:0000259" key="7">
    <source>
        <dbReference type="PROSITE" id="PS51352"/>
    </source>
</evidence>
<dbReference type="GO" id="GO:0004601">
    <property type="term" value="F:peroxidase activity"/>
    <property type="evidence" value="ECO:0007669"/>
    <property type="project" value="UniProtKB-KW"/>
</dbReference>
<dbReference type="GO" id="GO:0034599">
    <property type="term" value="P:cellular response to oxidative stress"/>
    <property type="evidence" value="ECO:0007669"/>
    <property type="project" value="TreeGrafter"/>
</dbReference>
<dbReference type="PATRIC" id="fig|1641875.4.peg.2751"/>
<comment type="caution">
    <text evidence="8">The sequence shown here is derived from an EMBL/GenBank/DDBJ whole genome shotgun (WGS) entry which is preliminary data.</text>
</comment>
<reference evidence="8 9" key="1">
    <citation type="submission" date="2015-04" db="EMBL/GenBank/DDBJ databases">
        <title>The draft genome sequence of Roseovarius sp.R12b.</title>
        <authorList>
            <person name="Li G."/>
            <person name="Lai Q."/>
            <person name="Shao Z."/>
            <person name="Yan P."/>
        </authorList>
    </citation>
    <scope>NUCLEOTIDE SEQUENCE [LARGE SCALE GENOMIC DNA]</scope>
    <source>
        <strain evidence="8 9">R12B</strain>
    </source>
</reference>
<dbReference type="Proteomes" id="UP000051295">
    <property type="component" value="Unassembled WGS sequence"/>
</dbReference>
<evidence type="ECO:0000256" key="3">
    <source>
        <dbReference type="ARBA" id="ARBA00023002"/>
    </source>
</evidence>
<dbReference type="InterPro" id="IPR029759">
    <property type="entry name" value="GPX_AS"/>
</dbReference>
<evidence type="ECO:0000313" key="9">
    <source>
        <dbReference type="Proteomes" id="UP000051295"/>
    </source>
</evidence>
<dbReference type="PROSITE" id="PS51352">
    <property type="entry name" value="THIOREDOXIN_2"/>
    <property type="match status" value="1"/>
</dbReference>
<dbReference type="PIRSF" id="PIRSF000303">
    <property type="entry name" value="Glutathion_perox"/>
    <property type="match status" value="1"/>
</dbReference>
<dbReference type="InterPro" id="IPR013766">
    <property type="entry name" value="Thioredoxin_domain"/>
</dbReference>
<dbReference type="CDD" id="cd00340">
    <property type="entry name" value="GSH_Peroxidase"/>
    <property type="match status" value="1"/>
</dbReference>
<protein>
    <recommendedName>
        <fullName evidence="5">Glutathione peroxidase</fullName>
    </recommendedName>
</protein>
<dbReference type="EMBL" id="LAXJ01000003">
    <property type="protein sequence ID" value="KRS13701.1"/>
    <property type="molecule type" value="Genomic_DNA"/>
</dbReference>
<evidence type="ECO:0000256" key="1">
    <source>
        <dbReference type="ARBA" id="ARBA00006926"/>
    </source>
</evidence>
<keyword evidence="9" id="KW-1185">Reference proteome</keyword>
<dbReference type="Gene3D" id="3.40.30.10">
    <property type="entry name" value="Glutaredoxin"/>
    <property type="match status" value="1"/>
</dbReference>
<dbReference type="PRINTS" id="PR01011">
    <property type="entry name" value="GLUTPROXDASE"/>
</dbReference>
<dbReference type="PROSITE" id="PS51355">
    <property type="entry name" value="GLUTATHIONE_PEROXID_3"/>
    <property type="match status" value="1"/>
</dbReference>
<dbReference type="AlphaFoldDB" id="A0A0T5NXR0"/>
<dbReference type="InterPro" id="IPR000889">
    <property type="entry name" value="Glutathione_peroxidase"/>
</dbReference>
<dbReference type="PANTHER" id="PTHR11592:SF78">
    <property type="entry name" value="GLUTATHIONE PEROXIDASE"/>
    <property type="match status" value="1"/>
</dbReference>
<name>A0A0T5NXR0_9RHOB</name>
<feature type="chain" id="PRO_5006664030" description="Glutathione peroxidase" evidence="6">
    <location>
        <begin position="21"/>
        <end position="178"/>
    </location>
</feature>
<keyword evidence="6" id="KW-0732">Signal</keyword>
<dbReference type="InterPro" id="IPR036249">
    <property type="entry name" value="Thioredoxin-like_sf"/>
</dbReference>
<organism evidence="8 9">
    <name type="scientific">Roseovarius atlanticus</name>
    <dbReference type="NCBI Taxonomy" id="1641875"/>
    <lineage>
        <taxon>Bacteria</taxon>
        <taxon>Pseudomonadati</taxon>
        <taxon>Pseudomonadota</taxon>
        <taxon>Alphaproteobacteria</taxon>
        <taxon>Rhodobacterales</taxon>
        <taxon>Roseobacteraceae</taxon>
        <taxon>Roseovarius</taxon>
    </lineage>
</organism>
<comment type="similarity">
    <text evidence="1 5">Belongs to the glutathione peroxidase family.</text>
</comment>